<feature type="region of interest" description="Disordered" evidence="5">
    <location>
        <begin position="256"/>
        <end position="279"/>
    </location>
</feature>
<dbReference type="PANTHER" id="PTHR47794:SF1">
    <property type="entry name" value="VACUOLAR PROTEIN SORTING-ASSOCIATED PROTEIN 27"/>
    <property type="match status" value="1"/>
</dbReference>
<keyword evidence="3" id="KW-0862">Zinc</keyword>
<accession>A0A7S1APV9</accession>
<dbReference type="PANTHER" id="PTHR47794">
    <property type="entry name" value="VACUOLAR PROTEIN SORTING-ASSOCIATED PROTEIN 27"/>
    <property type="match status" value="1"/>
</dbReference>
<feature type="domain" description="FYVE-type" evidence="6">
    <location>
        <begin position="111"/>
        <end position="167"/>
    </location>
</feature>
<dbReference type="Pfam" id="PF01363">
    <property type="entry name" value="FYVE"/>
    <property type="match status" value="1"/>
</dbReference>
<dbReference type="Gene3D" id="3.30.40.10">
    <property type="entry name" value="Zinc/RING finger domain, C3HC4 (zinc finger)"/>
    <property type="match status" value="1"/>
</dbReference>
<organism evidence="7">
    <name type="scientific">Noctiluca scintillans</name>
    <name type="common">Sea sparkle</name>
    <name type="synonym">Red tide dinoflagellate</name>
    <dbReference type="NCBI Taxonomy" id="2966"/>
    <lineage>
        <taxon>Eukaryota</taxon>
        <taxon>Sar</taxon>
        <taxon>Alveolata</taxon>
        <taxon>Dinophyceae</taxon>
        <taxon>Noctilucales</taxon>
        <taxon>Noctilucaceae</taxon>
        <taxon>Noctiluca</taxon>
    </lineage>
</organism>
<keyword evidence="1" id="KW-0479">Metal-binding</keyword>
<dbReference type="InterPro" id="IPR017455">
    <property type="entry name" value="Znf_FYVE-rel"/>
</dbReference>
<feature type="region of interest" description="Disordered" evidence="5">
    <location>
        <begin position="334"/>
        <end position="355"/>
    </location>
</feature>
<evidence type="ECO:0000256" key="4">
    <source>
        <dbReference type="PROSITE-ProRule" id="PRU00091"/>
    </source>
</evidence>
<dbReference type="InterPro" id="IPR011011">
    <property type="entry name" value="Znf_FYVE_PHD"/>
</dbReference>
<evidence type="ECO:0000313" key="7">
    <source>
        <dbReference type="EMBL" id="CAD8861457.1"/>
    </source>
</evidence>
<dbReference type="EMBL" id="HBFQ01050209">
    <property type="protein sequence ID" value="CAD8861457.1"/>
    <property type="molecule type" value="Transcribed_RNA"/>
</dbReference>
<name>A0A7S1APV9_NOCSC</name>
<dbReference type="GO" id="GO:0043328">
    <property type="term" value="P:protein transport to vacuole involved in ubiquitin-dependent protein catabolic process via the multivesicular body sorting pathway"/>
    <property type="evidence" value="ECO:0007669"/>
    <property type="project" value="TreeGrafter"/>
</dbReference>
<dbReference type="SMART" id="SM00064">
    <property type="entry name" value="FYVE"/>
    <property type="match status" value="1"/>
</dbReference>
<dbReference type="GO" id="GO:0043130">
    <property type="term" value="F:ubiquitin binding"/>
    <property type="evidence" value="ECO:0007669"/>
    <property type="project" value="TreeGrafter"/>
</dbReference>
<dbReference type="GO" id="GO:0006623">
    <property type="term" value="P:protein targeting to vacuole"/>
    <property type="evidence" value="ECO:0007669"/>
    <property type="project" value="TreeGrafter"/>
</dbReference>
<keyword evidence="2 4" id="KW-0863">Zinc-finger</keyword>
<dbReference type="GO" id="GO:0008270">
    <property type="term" value="F:zinc ion binding"/>
    <property type="evidence" value="ECO:0007669"/>
    <property type="project" value="UniProtKB-KW"/>
</dbReference>
<gene>
    <name evidence="7" type="ORF">NSCI0253_LOCUS35812</name>
</gene>
<reference evidence="7" key="1">
    <citation type="submission" date="2021-01" db="EMBL/GenBank/DDBJ databases">
        <authorList>
            <person name="Corre E."/>
            <person name="Pelletier E."/>
            <person name="Niang G."/>
            <person name="Scheremetjew M."/>
            <person name="Finn R."/>
            <person name="Kale V."/>
            <person name="Holt S."/>
            <person name="Cochrane G."/>
            <person name="Meng A."/>
            <person name="Brown T."/>
            <person name="Cohen L."/>
        </authorList>
    </citation>
    <scope>NUCLEOTIDE SEQUENCE</scope>
</reference>
<dbReference type="InterPro" id="IPR000306">
    <property type="entry name" value="Znf_FYVE"/>
</dbReference>
<evidence type="ECO:0000256" key="1">
    <source>
        <dbReference type="ARBA" id="ARBA00022723"/>
    </source>
</evidence>
<proteinExistence type="predicted"/>
<dbReference type="GO" id="GO:0033565">
    <property type="term" value="C:ESCRT-0 complex"/>
    <property type="evidence" value="ECO:0007669"/>
    <property type="project" value="TreeGrafter"/>
</dbReference>
<evidence type="ECO:0000259" key="6">
    <source>
        <dbReference type="PROSITE" id="PS50178"/>
    </source>
</evidence>
<evidence type="ECO:0000256" key="2">
    <source>
        <dbReference type="ARBA" id="ARBA00022771"/>
    </source>
</evidence>
<dbReference type="InterPro" id="IPR013083">
    <property type="entry name" value="Znf_RING/FYVE/PHD"/>
</dbReference>
<evidence type="ECO:0000256" key="5">
    <source>
        <dbReference type="SAM" id="MobiDB-lite"/>
    </source>
</evidence>
<evidence type="ECO:0000256" key="3">
    <source>
        <dbReference type="ARBA" id="ARBA00022833"/>
    </source>
</evidence>
<protein>
    <recommendedName>
        <fullName evidence="6">FYVE-type domain-containing protein</fullName>
    </recommendedName>
</protein>
<dbReference type="PROSITE" id="PS50178">
    <property type="entry name" value="ZF_FYVE"/>
    <property type="match status" value="1"/>
</dbReference>
<dbReference type="AlphaFoldDB" id="A0A7S1APV9"/>
<sequence length="406" mass="45721">MEVIKTQAPAPLPSGTPEALRDICGQLLDKTSHVRPFARELTRRPVVTDSAKIHGFADLRDRPPSSISVEGSALHEEADPRRTPVVARWKRCFGWDTSDDLRPPFHKRSFCEVCSEESANAQCAFTMWNRRHHCRMCGRSICLEHAVWRSALPKLGYSKPQLLCESCSFLPCEPPARLRKERPRDVRSRRRQVGRLRNVADRLWLGRKWKPPSTTVSDHSNCAPFVSAPTSYRAWHHQSLGEYLKNAQENYFCEFSTEEPEQEPPSEHQETTTDVPPQLEHDSDCIMKEGEVIFPEVEGHRSLSMEKVDLCPEGGVALLRALFDHVAAQCSEGAASTASPPVPRKSGGQGTVNPSVRTGLVSQTCLQYDWCPETARPVHVRKAPRTYRIGQFALAQRIAVFERPVG</sequence>
<dbReference type="SUPFAM" id="SSF57903">
    <property type="entry name" value="FYVE/PHD zinc finger"/>
    <property type="match status" value="1"/>
</dbReference>
<dbReference type="GO" id="GO:0032266">
    <property type="term" value="F:phosphatidylinositol-3-phosphate binding"/>
    <property type="evidence" value="ECO:0007669"/>
    <property type="project" value="TreeGrafter"/>
</dbReference>